<proteinExistence type="predicted"/>
<sequence length="861" mass="91863">MTTSLTTERHRGRPDPRPAEDSAGHGPEHGSEHGAEHGVEAAPYALARVAALPYPAPDPATARFRAALAEAAETAGALAAAAGPAADALHASAPGHGADFHRRVVLPLRRDIHNGRTPRRADLDGLRARVPELHSWLTAHERLAAIAEELTALWPDALAADRARLAELCGREELRKAATLTGRDLLHGIDRAAAAGAHPDKRARKSEHTALRYALRAAAKTSPLSWYTHVAFGLWEDEATEDVPDSGPNAPRPTTRINRALLDRMAAALVADPARRAALPHRLAADLRERDGQYLFNRDVAVASTHLSATREEEVRLPATPPVRFVVSTASAPRPLAELVAELAARLPGADTAAARSYVDQLVATGLLVPLLPVGEQDTDAAGAWARWLREAGAADVADQVVDLDRATTAFGDLPAAERVSALAALAEGWAALGEAVGADMSGAPVLAEDVAHPAPVRLGAAHGRGTIPTLTALTPLTMLFDHQLLVRRLSRDRFVERFGEGAEVDLADGARMMADLWSEAFDPESAAGGAASDLTAARTVVADLVAQAGDGDREIPHEAVLAAADLLPHWMRTRPVSYSFFAQPLERGLVVNHVYAGFGRFTSRFLDQFAPAARAMVATQVRRSLADLPAQFRPTAGFNANLHPLVTQHEVGEDPARADITTAGLVLRHDPVGDQLRVRHRTGGVDLDVLYLGFLVPFALPERLSPLVSDLACGLPGLSRLAVRTGDGLVRTEHRLTYRDVVLVRRSVRFHGAAATALRAGLGGESPALAAARLRGEHGLPAEVFVSTLGGVSSMSEFSRRQRAAKPQYVDLADALHLRCLPRLLDRHPDGFQVAEATPVPGATGTRVTEMVIETYRRAT</sequence>
<dbReference type="Proteomes" id="UP001596157">
    <property type="component" value="Unassembled WGS sequence"/>
</dbReference>
<reference evidence="4" key="1">
    <citation type="journal article" date="2019" name="Int. J. Syst. Evol. Microbiol.">
        <title>The Global Catalogue of Microorganisms (GCM) 10K type strain sequencing project: providing services to taxonomists for standard genome sequencing and annotation.</title>
        <authorList>
            <consortium name="The Broad Institute Genomics Platform"/>
            <consortium name="The Broad Institute Genome Sequencing Center for Infectious Disease"/>
            <person name="Wu L."/>
            <person name="Ma J."/>
        </authorList>
    </citation>
    <scope>NUCLEOTIDE SEQUENCE [LARGE SCALE GENOMIC DNA]</scope>
    <source>
        <strain evidence="4">CCUG 59778</strain>
    </source>
</reference>
<dbReference type="RefSeq" id="WP_378249842.1">
    <property type="nucleotide sequence ID" value="NZ_JBHSKF010000013.1"/>
</dbReference>
<accession>A0ABW0ERD6</accession>
<feature type="region of interest" description="Disordered" evidence="1">
    <location>
        <begin position="1"/>
        <end position="38"/>
    </location>
</feature>
<comment type="caution">
    <text evidence="3">The sequence shown here is derived from an EMBL/GenBank/DDBJ whole genome shotgun (WGS) entry which is preliminary data.</text>
</comment>
<feature type="domain" description="Lantibiotic dehydratase N-terminal" evidence="2">
    <location>
        <begin position="171"/>
        <end position="565"/>
    </location>
</feature>
<evidence type="ECO:0000259" key="2">
    <source>
        <dbReference type="Pfam" id="PF04738"/>
    </source>
</evidence>
<keyword evidence="4" id="KW-1185">Reference proteome</keyword>
<dbReference type="EMBL" id="JBHSKF010000013">
    <property type="protein sequence ID" value="MFC5289973.1"/>
    <property type="molecule type" value="Genomic_DNA"/>
</dbReference>
<dbReference type="Pfam" id="PF04738">
    <property type="entry name" value="Lant_dehydr_N"/>
    <property type="match status" value="1"/>
</dbReference>
<gene>
    <name evidence="3" type="ORF">ACFPM7_23195</name>
</gene>
<organism evidence="3 4">
    <name type="scientific">Actinokineospora guangxiensis</name>
    <dbReference type="NCBI Taxonomy" id="1490288"/>
    <lineage>
        <taxon>Bacteria</taxon>
        <taxon>Bacillati</taxon>
        <taxon>Actinomycetota</taxon>
        <taxon>Actinomycetes</taxon>
        <taxon>Pseudonocardiales</taxon>
        <taxon>Pseudonocardiaceae</taxon>
        <taxon>Actinokineospora</taxon>
    </lineage>
</organism>
<evidence type="ECO:0000313" key="3">
    <source>
        <dbReference type="EMBL" id="MFC5289973.1"/>
    </source>
</evidence>
<dbReference type="InterPro" id="IPR006827">
    <property type="entry name" value="Lant_deHydtase_N"/>
</dbReference>
<evidence type="ECO:0000313" key="4">
    <source>
        <dbReference type="Proteomes" id="UP001596157"/>
    </source>
</evidence>
<protein>
    <submittedName>
        <fullName evidence="3">Lantibiotic dehydratase</fullName>
    </submittedName>
</protein>
<feature type="compositionally biased region" description="Basic and acidic residues" evidence="1">
    <location>
        <begin position="7"/>
        <end position="38"/>
    </location>
</feature>
<evidence type="ECO:0000256" key="1">
    <source>
        <dbReference type="SAM" id="MobiDB-lite"/>
    </source>
</evidence>
<name>A0ABW0ERD6_9PSEU</name>